<dbReference type="InterPro" id="IPR004027">
    <property type="entry name" value="SEC_C_motif"/>
</dbReference>
<organism evidence="3 5">
    <name type="scientific">Flavobacterium lindanitolerans</name>
    <dbReference type="NCBI Taxonomy" id="428988"/>
    <lineage>
        <taxon>Bacteria</taxon>
        <taxon>Pseudomonadati</taxon>
        <taxon>Bacteroidota</taxon>
        <taxon>Flavobacteriia</taxon>
        <taxon>Flavobacteriales</taxon>
        <taxon>Flavobacteriaceae</taxon>
        <taxon>Flavobacterium</taxon>
    </lineage>
</organism>
<name>A0A497UIY3_9FLAO</name>
<dbReference type="Pfam" id="PF02810">
    <property type="entry name" value="SEC-C"/>
    <property type="match status" value="1"/>
</dbReference>
<keyword evidence="4" id="KW-1185">Reference proteome</keyword>
<dbReference type="Proteomes" id="UP000233767">
    <property type="component" value="Unassembled WGS sequence"/>
</dbReference>
<dbReference type="AlphaFoldDB" id="A0A497UIY3"/>
<evidence type="ECO:0000313" key="3">
    <source>
        <dbReference type="EMBL" id="RLJ24613.1"/>
    </source>
</evidence>
<dbReference type="Proteomes" id="UP000275027">
    <property type="component" value="Unassembled WGS sequence"/>
</dbReference>
<dbReference type="InterPro" id="IPR032710">
    <property type="entry name" value="NTF2-like_dom_sf"/>
</dbReference>
<evidence type="ECO:0000313" key="4">
    <source>
        <dbReference type="Proteomes" id="UP000233767"/>
    </source>
</evidence>
<dbReference type="PANTHER" id="PTHR33747:SF1">
    <property type="entry name" value="ADENYLATE CYCLASE-ASSOCIATED CAP C-TERMINAL DOMAIN-CONTAINING PROTEIN"/>
    <property type="match status" value="1"/>
</dbReference>
<proteinExistence type="predicted"/>
<evidence type="ECO:0000259" key="1">
    <source>
        <dbReference type="Pfam" id="PF17775"/>
    </source>
</evidence>
<reference evidence="2 4" key="1">
    <citation type="submission" date="2017-12" db="EMBL/GenBank/DDBJ databases">
        <title>Genomic Encyclopedia of Type Strains, Phase III (KMG-III): the genomes of soil and plant-associated and newly described type strains.</title>
        <authorList>
            <person name="Whitman W."/>
        </authorList>
    </citation>
    <scope>NUCLEOTIDE SEQUENCE [LARGE SCALE GENOMIC DNA]</scope>
    <source>
        <strain evidence="2 4">IP-10</strain>
    </source>
</reference>
<dbReference type="InterPro" id="IPR048469">
    <property type="entry name" value="YchJ-like_M"/>
</dbReference>
<dbReference type="Pfam" id="PF17775">
    <property type="entry name" value="YchJ_M-like"/>
    <property type="match status" value="1"/>
</dbReference>
<reference evidence="3 5" key="2">
    <citation type="submission" date="2018-10" db="EMBL/GenBank/DDBJ databases">
        <title>Genomic Encyclopedia of Archaeal and Bacterial Type Strains, Phase II (KMG-II): from individual species to whole genera.</title>
        <authorList>
            <person name="Goeker M."/>
        </authorList>
    </citation>
    <scope>NUCLEOTIDE SEQUENCE [LARGE SCALE GENOMIC DNA]</scope>
    <source>
        <strain evidence="3 5">DSM 21886</strain>
    </source>
</reference>
<dbReference type="SUPFAM" id="SSF54427">
    <property type="entry name" value="NTF2-like"/>
    <property type="match status" value="1"/>
</dbReference>
<feature type="domain" description="YchJ-like middle NTF2-like" evidence="1">
    <location>
        <begin position="31"/>
        <end position="124"/>
    </location>
</feature>
<evidence type="ECO:0000313" key="2">
    <source>
        <dbReference type="EMBL" id="PKW30275.1"/>
    </source>
</evidence>
<dbReference type="EMBL" id="RCCB01000012">
    <property type="protein sequence ID" value="RLJ24613.1"/>
    <property type="molecule type" value="Genomic_DNA"/>
</dbReference>
<dbReference type="EMBL" id="PJND01000007">
    <property type="protein sequence ID" value="PKW30275.1"/>
    <property type="molecule type" value="Genomic_DNA"/>
</dbReference>
<dbReference type="RefSeq" id="WP_101471924.1">
    <property type="nucleotide sequence ID" value="NZ_JAVHXU010000083.1"/>
</dbReference>
<accession>A0A497UIY3</accession>
<gene>
    <name evidence="2" type="ORF">B0G92_1933</name>
    <name evidence="3" type="ORF">CLV50_2504</name>
</gene>
<sequence>MPNNLNCPCGSGLLFAQCCEPFIKGNSTPPTAEKLMRSRYSAYVVQAVDYLVVTTHISTRRNHSKSAILEWSKSNHWLKLEVVEATENTVEFKAYFLDSRLKAQMHHEKSFFRKEKDSWFYVDGEFF</sequence>
<evidence type="ECO:0000313" key="5">
    <source>
        <dbReference type="Proteomes" id="UP000275027"/>
    </source>
</evidence>
<protein>
    <submittedName>
        <fullName evidence="3">SEC-C motif-containing protein</fullName>
    </submittedName>
</protein>
<dbReference type="Gene3D" id="3.10.450.50">
    <property type="match status" value="1"/>
</dbReference>
<comment type="caution">
    <text evidence="3">The sequence shown here is derived from an EMBL/GenBank/DDBJ whole genome shotgun (WGS) entry which is preliminary data.</text>
</comment>
<dbReference type="PANTHER" id="PTHR33747">
    <property type="entry name" value="UPF0225 PROTEIN SCO1677"/>
    <property type="match status" value="1"/>
</dbReference>